<dbReference type="EMBL" id="CP159925">
    <property type="protein sequence ID" value="XCO74062.1"/>
    <property type="molecule type" value="Genomic_DNA"/>
</dbReference>
<name>A0AAU8MP29_9GAMM</name>
<evidence type="ECO:0000313" key="2">
    <source>
        <dbReference type="EMBL" id="XCO74062.1"/>
    </source>
</evidence>
<dbReference type="AlphaFoldDB" id="A0AAU8MP29"/>
<dbReference type="RefSeq" id="WP_363796924.1">
    <property type="nucleotide sequence ID" value="NZ_CP159925.1"/>
</dbReference>
<organism evidence="2">
    <name type="scientific">Lysobacter firmicutimachus</name>
    <dbReference type="NCBI Taxonomy" id="1792846"/>
    <lineage>
        <taxon>Bacteria</taxon>
        <taxon>Pseudomonadati</taxon>
        <taxon>Pseudomonadota</taxon>
        <taxon>Gammaproteobacteria</taxon>
        <taxon>Lysobacterales</taxon>
        <taxon>Lysobacteraceae</taxon>
        <taxon>Lysobacter</taxon>
    </lineage>
</organism>
<feature type="region of interest" description="Disordered" evidence="1">
    <location>
        <begin position="339"/>
        <end position="366"/>
    </location>
</feature>
<reference evidence="2" key="1">
    <citation type="submission" date="2024-06" db="EMBL/GenBank/DDBJ databases">
        <authorList>
            <person name="Li S."/>
        </authorList>
    </citation>
    <scope>NUCLEOTIDE SEQUENCE</scope>
    <source>
        <strain evidence="2">SR10</strain>
    </source>
</reference>
<gene>
    <name evidence="2" type="ORF">ABU614_16975</name>
</gene>
<proteinExistence type="predicted"/>
<protein>
    <recommendedName>
        <fullName evidence="3">DUF1570 domain-containing protein</fullName>
    </recommendedName>
</protein>
<accession>A0AAU8MP29</accession>
<sequence>MPGDANLDPSHLHGSHMFARLRRLFAGSAGASVHEAAIVKAPDVAMHWAADTRQPIPAWERIAECEDPQWSEAVRDAYWTRAAEHWLTALAESLGPGYGLQASDRFLLLSGLPPEQSRAFLSFCESARRRIVRNLGELALPPGGGKHVCLMYADQDAYYDYIAHYYPEGGEYAMSGGMFIRAGYGHFALFEGDIDTMRATIAHEMTHALLSHLPIPMWLNEGMAVNTEHSLFPQLGDPRAQLYSPAEIARKHAAFWNPQRIQEFWSGASFLRTDDGNMLSYDLAKKMVGLAAKDHAAFVAFVQRAQAEDGGDSASELLGYPLEDLAAVVLGDGDWMLRPQTWSDSPEGAESGSAATQATAGPATVA</sequence>
<evidence type="ECO:0000256" key="1">
    <source>
        <dbReference type="SAM" id="MobiDB-lite"/>
    </source>
</evidence>
<evidence type="ECO:0008006" key="3">
    <source>
        <dbReference type="Google" id="ProtNLM"/>
    </source>
</evidence>